<evidence type="ECO:0000256" key="1">
    <source>
        <dbReference type="SAM" id="MobiDB-lite"/>
    </source>
</evidence>
<keyword evidence="4" id="KW-1185">Reference proteome</keyword>
<evidence type="ECO:0000313" key="3">
    <source>
        <dbReference type="EMBL" id="KAF2690266.1"/>
    </source>
</evidence>
<dbReference type="Proteomes" id="UP000799291">
    <property type="component" value="Unassembled WGS sequence"/>
</dbReference>
<sequence>MNRIMRPAGSPSHGRIADGRVKDGPMSKLLANHLIQRSEPEESPNPAFSIHDFFTNIVQNKDYAFPRVFHHEHEHHDLDARSREDFKISDDIARVILASDETLNPNSALLHKLRPHLAIEPRAAEYNTEYNTVGPQITALPPHQGNTYIELPAPINFRVEGPFDKAVLALLCVVIAGGIAGVVTLVIRKVKVRGKPFSRV</sequence>
<organism evidence="3 4">
    <name type="scientific">Lentithecium fluviatile CBS 122367</name>
    <dbReference type="NCBI Taxonomy" id="1168545"/>
    <lineage>
        <taxon>Eukaryota</taxon>
        <taxon>Fungi</taxon>
        <taxon>Dikarya</taxon>
        <taxon>Ascomycota</taxon>
        <taxon>Pezizomycotina</taxon>
        <taxon>Dothideomycetes</taxon>
        <taxon>Pleosporomycetidae</taxon>
        <taxon>Pleosporales</taxon>
        <taxon>Massarineae</taxon>
        <taxon>Lentitheciaceae</taxon>
        <taxon>Lentithecium</taxon>
    </lineage>
</organism>
<protein>
    <submittedName>
        <fullName evidence="3">Uncharacterized protein</fullName>
    </submittedName>
</protein>
<accession>A0A6G1JIG7</accession>
<evidence type="ECO:0000313" key="4">
    <source>
        <dbReference type="Proteomes" id="UP000799291"/>
    </source>
</evidence>
<evidence type="ECO:0000256" key="2">
    <source>
        <dbReference type="SAM" id="Phobius"/>
    </source>
</evidence>
<keyword evidence="2" id="KW-0472">Membrane</keyword>
<dbReference type="EMBL" id="MU005571">
    <property type="protein sequence ID" value="KAF2690266.1"/>
    <property type="molecule type" value="Genomic_DNA"/>
</dbReference>
<name>A0A6G1JIG7_9PLEO</name>
<keyword evidence="2" id="KW-1133">Transmembrane helix</keyword>
<feature type="region of interest" description="Disordered" evidence="1">
    <location>
        <begin position="1"/>
        <end position="22"/>
    </location>
</feature>
<gene>
    <name evidence="3" type="ORF">K458DRAFT_100917</name>
</gene>
<dbReference type="AlphaFoldDB" id="A0A6G1JIG7"/>
<keyword evidence="2" id="KW-0812">Transmembrane</keyword>
<feature type="transmembrane region" description="Helical" evidence="2">
    <location>
        <begin position="166"/>
        <end position="187"/>
    </location>
</feature>
<reference evidence="3" key="1">
    <citation type="journal article" date="2020" name="Stud. Mycol.">
        <title>101 Dothideomycetes genomes: a test case for predicting lifestyles and emergence of pathogens.</title>
        <authorList>
            <person name="Haridas S."/>
            <person name="Albert R."/>
            <person name="Binder M."/>
            <person name="Bloem J."/>
            <person name="Labutti K."/>
            <person name="Salamov A."/>
            <person name="Andreopoulos B."/>
            <person name="Baker S."/>
            <person name="Barry K."/>
            <person name="Bills G."/>
            <person name="Bluhm B."/>
            <person name="Cannon C."/>
            <person name="Castanera R."/>
            <person name="Culley D."/>
            <person name="Daum C."/>
            <person name="Ezra D."/>
            <person name="Gonzalez J."/>
            <person name="Henrissat B."/>
            <person name="Kuo A."/>
            <person name="Liang C."/>
            <person name="Lipzen A."/>
            <person name="Lutzoni F."/>
            <person name="Magnuson J."/>
            <person name="Mondo S."/>
            <person name="Nolan M."/>
            <person name="Ohm R."/>
            <person name="Pangilinan J."/>
            <person name="Park H.-J."/>
            <person name="Ramirez L."/>
            <person name="Alfaro M."/>
            <person name="Sun H."/>
            <person name="Tritt A."/>
            <person name="Yoshinaga Y."/>
            <person name="Zwiers L.-H."/>
            <person name="Turgeon B."/>
            <person name="Goodwin S."/>
            <person name="Spatafora J."/>
            <person name="Crous P."/>
            <person name="Grigoriev I."/>
        </authorList>
    </citation>
    <scope>NUCLEOTIDE SEQUENCE</scope>
    <source>
        <strain evidence="3">CBS 122367</strain>
    </source>
</reference>
<proteinExistence type="predicted"/>